<dbReference type="PANTHER" id="PTHR36066">
    <property type="entry name" value="TRANSCRIPTION FACTOR BHLH145"/>
    <property type="match status" value="1"/>
</dbReference>
<feature type="region of interest" description="Disordered" evidence="1">
    <location>
        <begin position="237"/>
        <end position="275"/>
    </location>
</feature>
<dbReference type="InterPro" id="IPR037546">
    <property type="entry name" value="SAC51-like"/>
</dbReference>
<comment type="caution">
    <text evidence="2">The sequence shown here is derived from an EMBL/GenBank/DDBJ whole genome shotgun (WGS) entry which is preliminary data.</text>
</comment>
<feature type="region of interest" description="Disordered" evidence="1">
    <location>
        <begin position="307"/>
        <end position="328"/>
    </location>
</feature>
<feature type="region of interest" description="Disordered" evidence="1">
    <location>
        <begin position="139"/>
        <end position="158"/>
    </location>
</feature>
<keyword evidence="3" id="KW-1185">Reference proteome</keyword>
<sequence length="392" mass="43711">MVTAKESRTCPQFSAWNSSHLDHMALMQLEQNYSLPYFPPSKLNANVAAFPGRSASNLPGLNTGQQYGFLKPAPPYCNVSYPNGNPYLKDSQCALSHGFGVSDTPIDDAPQKRFLIFDQSGNKTRLFFSPSFSSKSQIFASNTPSSTNGPFGEMAGRGDRKFSMKPIIEEKWAENKIFASTTPSSAKGPFGEMASTRVDQKFSMKPIIEERWDENNLADHGESEMFEDSEEINALFDSDSDDEYDDNDDDDDDDDDDEVTSTGQSPFIVEEGYNKDEELLEKLEAPKRQKLVDGKYKKSSLAISRSYEDDAESSYAGDRKSYDDDINHSSKRENKVKIRRALKMLESIIPDELHSTDPLSIIDKAIVYLKSMKIEAESLGLGYLGGKSVTLS</sequence>
<organism evidence="2 3">
    <name type="scientific">Rehmannia glutinosa</name>
    <name type="common">Chinese foxglove</name>
    <dbReference type="NCBI Taxonomy" id="99300"/>
    <lineage>
        <taxon>Eukaryota</taxon>
        <taxon>Viridiplantae</taxon>
        <taxon>Streptophyta</taxon>
        <taxon>Embryophyta</taxon>
        <taxon>Tracheophyta</taxon>
        <taxon>Spermatophyta</taxon>
        <taxon>Magnoliopsida</taxon>
        <taxon>eudicotyledons</taxon>
        <taxon>Gunneridae</taxon>
        <taxon>Pentapetalae</taxon>
        <taxon>asterids</taxon>
        <taxon>lamiids</taxon>
        <taxon>Lamiales</taxon>
        <taxon>Orobanchaceae</taxon>
        <taxon>Rehmannieae</taxon>
        <taxon>Rehmannia</taxon>
    </lineage>
</organism>
<feature type="compositionally biased region" description="Polar residues" evidence="1">
    <location>
        <begin position="139"/>
        <end position="149"/>
    </location>
</feature>
<reference evidence="2 3" key="1">
    <citation type="journal article" date="2021" name="Comput. Struct. Biotechnol. J.">
        <title>De novo genome assembly of the potent medicinal plant Rehmannia glutinosa using nanopore technology.</title>
        <authorList>
            <person name="Ma L."/>
            <person name="Dong C."/>
            <person name="Song C."/>
            <person name="Wang X."/>
            <person name="Zheng X."/>
            <person name="Niu Y."/>
            <person name="Chen S."/>
            <person name="Feng W."/>
        </authorList>
    </citation>
    <scope>NUCLEOTIDE SEQUENCE [LARGE SCALE GENOMIC DNA]</scope>
    <source>
        <strain evidence="2">DH-2019</strain>
    </source>
</reference>
<dbReference type="Proteomes" id="UP001318860">
    <property type="component" value="Unassembled WGS sequence"/>
</dbReference>
<name>A0ABR0W7M9_REHGL</name>
<evidence type="ECO:0000313" key="2">
    <source>
        <dbReference type="EMBL" id="KAK6143678.1"/>
    </source>
</evidence>
<proteinExistence type="predicted"/>
<dbReference type="PANTHER" id="PTHR36066:SF8">
    <property type="entry name" value="TRANSCRIPTION FACTOR SAC51"/>
    <property type="match status" value="1"/>
</dbReference>
<dbReference type="EMBL" id="JABTTQ020000013">
    <property type="protein sequence ID" value="KAK6143678.1"/>
    <property type="molecule type" value="Genomic_DNA"/>
</dbReference>
<evidence type="ECO:0000256" key="1">
    <source>
        <dbReference type="SAM" id="MobiDB-lite"/>
    </source>
</evidence>
<evidence type="ECO:0000313" key="3">
    <source>
        <dbReference type="Proteomes" id="UP001318860"/>
    </source>
</evidence>
<feature type="compositionally biased region" description="Basic and acidic residues" evidence="1">
    <location>
        <begin position="317"/>
        <end position="328"/>
    </location>
</feature>
<accession>A0ABR0W7M9</accession>
<feature type="compositionally biased region" description="Acidic residues" evidence="1">
    <location>
        <begin position="238"/>
        <end position="259"/>
    </location>
</feature>
<gene>
    <name evidence="2" type="ORF">DH2020_024026</name>
</gene>
<protein>
    <submittedName>
        <fullName evidence="2">Uncharacterized protein</fullName>
    </submittedName>
</protein>